<dbReference type="Gene3D" id="2.130.10.10">
    <property type="entry name" value="YVTN repeat-like/Quinoprotein amine dehydrogenase"/>
    <property type="match status" value="1"/>
</dbReference>
<proteinExistence type="predicted"/>
<dbReference type="PANTHER" id="PTHR34512">
    <property type="entry name" value="CELL SURFACE PROTEIN"/>
    <property type="match status" value="1"/>
</dbReference>
<dbReference type="InterPro" id="IPR011047">
    <property type="entry name" value="Quinoprotein_ADH-like_sf"/>
</dbReference>
<dbReference type="SUPFAM" id="SSF50998">
    <property type="entry name" value="Quinoprotein alcohol dehydrogenase-like"/>
    <property type="match status" value="2"/>
</dbReference>
<dbReference type="SMART" id="SM00564">
    <property type="entry name" value="PQQ"/>
    <property type="match status" value="7"/>
</dbReference>
<dbReference type="Gene3D" id="2.40.128.630">
    <property type="match status" value="2"/>
</dbReference>
<evidence type="ECO:0000256" key="1">
    <source>
        <dbReference type="SAM" id="MobiDB-lite"/>
    </source>
</evidence>
<reference evidence="3 4" key="1">
    <citation type="journal article" date="2021" name="Int. J. Syst. Evol. Microbiol.">
        <title>Halobaculum halophilum sp. nov. and Halobaculum salinum sp. nov., isolated from salt lake and saline soil.</title>
        <authorList>
            <person name="Cui H.L."/>
            <person name="Shi X.W."/>
            <person name="Yin X.M."/>
            <person name="Yang X.Y."/>
            <person name="Hou J."/>
            <person name="Zhu L."/>
        </authorList>
    </citation>
    <scope>NUCLEOTIDE SEQUENCE [LARGE SCALE GENOMIC DNA]</scope>
    <source>
        <strain evidence="3 4">NBRC 109044</strain>
    </source>
</reference>
<organism evidence="3 4">
    <name type="scientific">Halobaculum magnesiiphilum</name>
    <dbReference type="NCBI Taxonomy" id="1017351"/>
    <lineage>
        <taxon>Archaea</taxon>
        <taxon>Methanobacteriati</taxon>
        <taxon>Methanobacteriota</taxon>
        <taxon>Stenosarchaea group</taxon>
        <taxon>Halobacteria</taxon>
        <taxon>Halobacteriales</taxon>
        <taxon>Haloferacaceae</taxon>
        <taxon>Halobaculum</taxon>
    </lineage>
</organism>
<feature type="domain" description="Pyrrolo-quinoline quinone repeat" evidence="2">
    <location>
        <begin position="40"/>
        <end position="110"/>
    </location>
</feature>
<protein>
    <submittedName>
        <fullName evidence="3">PQQ-binding-like beta-propeller repeat protein</fullName>
    </submittedName>
</protein>
<dbReference type="GeneID" id="67177257"/>
<sequence length="372" mass="39262">MSESSEWLMHGPDAAQTSAVNGTGPTDTVVVSPLVETGQSLTAGPVHIDDTLYIGENGYPDDDTHVYAIDAADGSVRWNAAVDSVDAQSLAITGDTLIVVESLTPFDGETAGAITALNRHTGAVRWRTETDDCVLAAPTVVDGTVYVGCTDQTLYALSVASGEIEWTYETLGDIFSPPAVVDGTVYVGGGEYIYAIDADDGTRRWWFETDDHDLFDAPPGGGTRNAIAVANGTAYVGSGDGLLYALDATTGTVEWRFRPTEVNTTSGAPSITSSPAVADGDVYFATAGDEVYSVSAADGVEQWSVSVPRSGDARPIVTDEMLYLGAGVLRGFDRETGAERWKATAIRGGQYPILVDETLYVPGNDRTLYAVR</sequence>
<feature type="domain" description="Pyrrolo-quinoline quinone repeat" evidence="2">
    <location>
        <begin position="191"/>
        <end position="344"/>
    </location>
</feature>
<dbReference type="AlphaFoldDB" id="A0A8T8WEM3"/>
<accession>A0A8T8WEM3</accession>
<dbReference type="InterPro" id="IPR018391">
    <property type="entry name" value="PQQ_b-propeller_rpt"/>
</dbReference>
<evidence type="ECO:0000313" key="3">
    <source>
        <dbReference type="EMBL" id="QZP38300.1"/>
    </source>
</evidence>
<dbReference type="Proteomes" id="UP000826254">
    <property type="component" value="Chromosome"/>
</dbReference>
<dbReference type="RefSeq" id="WP_222608101.1">
    <property type="nucleotide sequence ID" value="NZ_CP081958.1"/>
</dbReference>
<dbReference type="KEGG" id="hmp:K6T50_03905"/>
<name>A0A8T8WEM3_9EURY</name>
<gene>
    <name evidence="3" type="ORF">K6T50_03905</name>
</gene>
<dbReference type="PANTHER" id="PTHR34512:SF30">
    <property type="entry name" value="OUTER MEMBRANE PROTEIN ASSEMBLY FACTOR BAMB"/>
    <property type="match status" value="1"/>
</dbReference>
<dbReference type="Pfam" id="PF13360">
    <property type="entry name" value="PQQ_2"/>
    <property type="match status" value="2"/>
</dbReference>
<keyword evidence="4" id="KW-1185">Reference proteome</keyword>
<evidence type="ECO:0000313" key="4">
    <source>
        <dbReference type="Proteomes" id="UP000826254"/>
    </source>
</evidence>
<dbReference type="EMBL" id="CP081958">
    <property type="protein sequence ID" value="QZP38300.1"/>
    <property type="molecule type" value="Genomic_DNA"/>
</dbReference>
<dbReference type="InterPro" id="IPR015943">
    <property type="entry name" value="WD40/YVTN_repeat-like_dom_sf"/>
</dbReference>
<evidence type="ECO:0000259" key="2">
    <source>
        <dbReference type="Pfam" id="PF13360"/>
    </source>
</evidence>
<feature type="compositionally biased region" description="Polar residues" evidence="1">
    <location>
        <begin position="15"/>
        <end position="25"/>
    </location>
</feature>
<dbReference type="InterPro" id="IPR002372">
    <property type="entry name" value="PQQ_rpt_dom"/>
</dbReference>
<feature type="region of interest" description="Disordered" evidence="1">
    <location>
        <begin position="1"/>
        <end position="25"/>
    </location>
</feature>